<gene>
    <name evidence="2" type="ORF">TARUN_9741</name>
</gene>
<dbReference type="Proteomes" id="UP000266272">
    <property type="component" value="Unassembled WGS sequence"/>
</dbReference>
<organism evidence="2 3">
    <name type="scientific">Trichoderma arundinaceum</name>
    <dbReference type="NCBI Taxonomy" id="490622"/>
    <lineage>
        <taxon>Eukaryota</taxon>
        <taxon>Fungi</taxon>
        <taxon>Dikarya</taxon>
        <taxon>Ascomycota</taxon>
        <taxon>Pezizomycotina</taxon>
        <taxon>Sordariomycetes</taxon>
        <taxon>Hypocreomycetidae</taxon>
        <taxon>Hypocreales</taxon>
        <taxon>Hypocreaceae</taxon>
        <taxon>Trichoderma</taxon>
    </lineage>
</organism>
<comment type="caution">
    <text evidence="2">The sequence shown here is derived from an EMBL/GenBank/DDBJ whole genome shotgun (WGS) entry which is preliminary data.</text>
</comment>
<evidence type="ECO:0000313" key="2">
    <source>
        <dbReference type="EMBL" id="RFU72518.1"/>
    </source>
</evidence>
<evidence type="ECO:0000313" key="3">
    <source>
        <dbReference type="Proteomes" id="UP000266272"/>
    </source>
</evidence>
<name>A0A395N8R2_TRIAR</name>
<proteinExistence type="predicted"/>
<evidence type="ECO:0000256" key="1">
    <source>
        <dbReference type="SAM" id="MobiDB-lite"/>
    </source>
</evidence>
<sequence>MGPKHRVQSPELVLIRWSLLGEEPNRYAAAGRYQYVPHCAAQDGAPRYLLLVPAAGTGYPVLVPSAALPRRPSTTDAGTGTWASAQWDAVSGRPTPPSAAAGRFSCLQPALLHTPRAGRASTLFHGHLLIPSPVFPFHPSLLTLPNPSPSPTLLLHSLPPPNLLLPAPGTAVLPHLQRPSFSSSLRLSQLPFVVPQPPRPLPVALPQSISQIRHLDEPRKPSAIRLHQPADATDS</sequence>
<reference evidence="2 3" key="1">
    <citation type="journal article" date="2018" name="PLoS Pathog.">
        <title>Evolution of structural diversity of trichothecenes, a family of toxins produced by plant pathogenic and entomopathogenic fungi.</title>
        <authorList>
            <person name="Proctor R.H."/>
            <person name="McCormick S.P."/>
            <person name="Kim H.S."/>
            <person name="Cardoza R.E."/>
            <person name="Stanley A.M."/>
            <person name="Lindo L."/>
            <person name="Kelly A."/>
            <person name="Brown D.W."/>
            <person name="Lee T."/>
            <person name="Vaughan M.M."/>
            <person name="Alexander N.J."/>
            <person name="Busman M."/>
            <person name="Gutierrez S."/>
        </authorList>
    </citation>
    <scope>NUCLEOTIDE SEQUENCE [LARGE SCALE GENOMIC DNA]</scope>
    <source>
        <strain evidence="2 3">IBT 40837</strain>
    </source>
</reference>
<feature type="region of interest" description="Disordered" evidence="1">
    <location>
        <begin position="214"/>
        <end position="235"/>
    </location>
</feature>
<accession>A0A395N8R2</accession>
<dbReference type="EMBL" id="PXOA01000837">
    <property type="protein sequence ID" value="RFU72518.1"/>
    <property type="molecule type" value="Genomic_DNA"/>
</dbReference>
<dbReference type="AlphaFoldDB" id="A0A395N8R2"/>
<keyword evidence="3" id="KW-1185">Reference proteome</keyword>
<protein>
    <submittedName>
        <fullName evidence="2">Uncharacterized protein</fullName>
    </submittedName>
</protein>